<dbReference type="Proteomes" id="UP001149165">
    <property type="component" value="Unassembled WGS sequence"/>
</dbReference>
<comment type="caution">
    <text evidence="6">The sequence shown here is derived from an EMBL/GenBank/DDBJ whole genome shotgun (WGS) entry which is preliminary data.</text>
</comment>
<dbReference type="Pfam" id="PF04479">
    <property type="entry name" value="RTA1"/>
    <property type="match status" value="1"/>
</dbReference>
<protein>
    <submittedName>
        <fullName evidence="6">Protein RTM1</fullName>
    </submittedName>
</protein>
<dbReference type="InterPro" id="IPR007568">
    <property type="entry name" value="RTA1"/>
</dbReference>
<evidence type="ECO:0000256" key="2">
    <source>
        <dbReference type="ARBA" id="ARBA00022692"/>
    </source>
</evidence>
<accession>A0A9W9K8B8</accession>
<feature type="transmembrane region" description="Helical" evidence="5">
    <location>
        <begin position="80"/>
        <end position="100"/>
    </location>
</feature>
<feature type="transmembrane region" description="Helical" evidence="5">
    <location>
        <begin position="20"/>
        <end position="40"/>
    </location>
</feature>
<feature type="transmembrane region" description="Helical" evidence="5">
    <location>
        <begin position="121"/>
        <end position="146"/>
    </location>
</feature>
<dbReference type="PANTHER" id="PTHR31465:SF31">
    <property type="entry name" value="DOMAIN PROTEIN, PUTATIVE (AFU_ORTHOLOGUE AFUA_6G09550)-RELATED"/>
    <property type="match status" value="1"/>
</dbReference>
<sequence>MSTTDSSSGVDYALYRYTPSIPAAAIFAGIFLILSILHLIRLAQCRTYFFIPFVVGLLFECAGYIARIFSHFNTNALGPYIVQTMLILVAPPLFAASIYMTLGRVVVKLGAEDKSIIPVRFLTKIFVIGDVISFLLQCGGGGYMAGGTLSAMNTGANIVVGGLVVQLLFFGFFVIVSAVFHWRARNQQLDFPDSYGVQQRGFMTRMTWVSVMYALYAACLLILVRSVFRVVEFVEGNSGFIMRREYLLYIFDACLMSLTGIVLIIVYPGQLLPGSGNKRDSDLPLVSTEHDSINFAQRKSTR</sequence>
<feature type="transmembrane region" description="Helical" evidence="5">
    <location>
        <begin position="158"/>
        <end position="180"/>
    </location>
</feature>
<evidence type="ECO:0000256" key="5">
    <source>
        <dbReference type="SAM" id="Phobius"/>
    </source>
</evidence>
<keyword evidence="2 5" id="KW-0812">Transmembrane</keyword>
<dbReference type="PANTHER" id="PTHR31465">
    <property type="entry name" value="PROTEIN RTA1-RELATED"/>
    <property type="match status" value="1"/>
</dbReference>
<evidence type="ECO:0000256" key="4">
    <source>
        <dbReference type="ARBA" id="ARBA00023136"/>
    </source>
</evidence>
<evidence type="ECO:0000313" key="6">
    <source>
        <dbReference type="EMBL" id="KAJ5096869.1"/>
    </source>
</evidence>
<feature type="transmembrane region" description="Helical" evidence="5">
    <location>
        <begin position="47"/>
        <end position="68"/>
    </location>
</feature>
<comment type="subcellular location">
    <subcellularLocation>
        <location evidence="1">Membrane</location>
        <topology evidence="1">Multi-pass membrane protein</topology>
    </subcellularLocation>
</comment>
<dbReference type="AlphaFoldDB" id="A0A9W9K8B8"/>
<proteinExistence type="predicted"/>
<keyword evidence="4 5" id="KW-0472">Membrane</keyword>
<evidence type="ECO:0000256" key="3">
    <source>
        <dbReference type="ARBA" id="ARBA00022989"/>
    </source>
</evidence>
<reference evidence="6" key="2">
    <citation type="journal article" date="2023" name="IMA Fungus">
        <title>Comparative genomic study of the Penicillium genus elucidates a diverse pangenome and 15 lateral gene transfer events.</title>
        <authorList>
            <person name="Petersen C."/>
            <person name="Sorensen T."/>
            <person name="Nielsen M.R."/>
            <person name="Sondergaard T.E."/>
            <person name="Sorensen J.L."/>
            <person name="Fitzpatrick D.A."/>
            <person name="Frisvad J.C."/>
            <person name="Nielsen K.L."/>
        </authorList>
    </citation>
    <scope>NUCLEOTIDE SEQUENCE</scope>
    <source>
        <strain evidence="6">IBT 30069</strain>
    </source>
</reference>
<feature type="transmembrane region" description="Helical" evidence="5">
    <location>
        <begin position="248"/>
        <end position="269"/>
    </location>
</feature>
<feature type="transmembrane region" description="Helical" evidence="5">
    <location>
        <begin position="208"/>
        <end position="228"/>
    </location>
</feature>
<keyword evidence="3 5" id="KW-1133">Transmembrane helix</keyword>
<organism evidence="6 7">
    <name type="scientific">Penicillium angulare</name>
    <dbReference type="NCBI Taxonomy" id="116970"/>
    <lineage>
        <taxon>Eukaryota</taxon>
        <taxon>Fungi</taxon>
        <taxon>Dikarya</taxon>
        <taxon>Ascomycota</taxon>
        <taxon>Pezizomycotina</taxon>
        <taxon>Eurotiomycetes</taxon>
        <taxon>Eurotiomycetidae</taxon>
        <taxon>Eurotiales</taxon>
        <taxon>Aspergillaceae</taxon>
        <taxon>Penicillium</taxon>
    </lineage>
</organism>
<dbReference type="EMBL" id="JAPQKH010000005">
    <property type="protein sequence ID" value="KAJ5096869.1"/>
    <property type="molecule type" value="Genomic_DNA"/>
</dbReference>
<dbReference type="GO" id="GO:0016020">
    <property type="term" value="C:membrane"/>
    <property type="evidence" value="ECO:0007669"/>
    <property type="project" value="UniProtKB-SubCell"/>
</dbReference>
<evidence type="ECO:0000256" key="1">
    <source>
        <dbReference type="ARBA" id="ARBA00004141"/>
    </source>
</evidence>
<gene>
    <name evidence="6" type="ORF">N7456_007590</name>
</gene>
<reference evidence="6" key="1">
    <citation type="submission" date="2022-11" db="EMBL/GenBank/DDBJ databases">
        <authorList>
            <person name="Petersen C."/>
        </authorList>
    </citation>
    <scope>NUCLEOTIDE SEQUENCE</scope>
    <source>
        <strain evidence="6">IBT 30069</strain>
    </source>
</reference>
<evidence type="ECO:0000313" key="7">
    <source>
        <dbReference type="Proteomes" id="UP001149165"/>
    </source>
</evidence>
<keyword evidence="7" id="KW-1185">Reference proteome</keyword>
<name>A0A9W9K8B8_9EURO</name>
<dbReference type="OrthoDB" id="3358017at2759"/>